<name>A0A834T0W8_9FABA</name>
<dbReference type="GO" id="GO:0016787">
    <property type="term" value="F:hydrolase activity"/>
    <property type="evidence" value="ECO:0007669"/>
    <property type="project" value="UniProtKB-KW"/>
</dbReference>
<keyword evidence="2" id="KW-1185">Reference proteome</keyword>
<dbReference type="EMBL" id="JAAIUW010000010">
    <property type="protein sequence ID" value="KAF7812640.1"/>
    <property type="molecule type" value="Genomic_DNA"/>
</dbReference>
<reference evidence="1" key="1">
    <citation type="submission" date="2020-09" db="EMBL/GenBank/DDBJ databases">
        <title>Genome-Enabled Discovery of Anthraquinone Biosynthesis in Senna tora.</title>
        <authorList>
            <person name="Kang S.-H."/>
            <person name="Pandey R.P."/>
            <person name="Lee C.-M."/>
            <person name="Sim J.-S."/>
            <person name="Jeong J.-T."/>
            <person name="Choi B.-S."/>
            <person name="Jung M."/>
            <person name="Ginzburg D."/>
            <person name="Zhao K."/>
            <person name="Won S.Y."/>
            <person name="Oh T.-J."/>
            <person name="Yu Y."/>
            <person name="Kim N.-H."/>
            <person name="Lee O.R."/>
            <person name="Lee T.-H."/>
            <person name="Bashyal P."/>
            <person name="Kim T.-S."/>
            <person name="Lee W.-H."/>
            <person name="Kawkins C."/>
            <person name="Kim C.-K."/>
            <person name="Kim J.S."/>
            <person name="Ahn B.O."/>
            <person name="Rhee S.Y."/>
            <person name="Sohng J.K."/>
        </authorList>
    </citation>
    <scope>NUCLEOTIDE SEQUENCE</scope>
    <source>
        <tissue evidence="1">Leaf</tissue>
    </source>
</reference>
<dbReference type="AlphaFoldDB" id="A0A834T0W8"/>
<evidence type="ECO:0000313" key="2">
    <source>
        <dbReference type="Proteomes" id="UP000634136"/>
    </source>
</evidence>
<comment type="caution">
    <text evidence="1">The sequence shown here is derived from an EMBL/GenBank/DDBJ whole genome shotgun (WGS) entry which is preliminary data.</text>
</comment>
<keyword evidence="1" id="KW-0378">Hydrolase</keyword>
<protein>
    <submittedName>
        <fullName evidence="1">Nudix hydrolase 1-like</fullName>
    </submittedName>
</protein>
<sequence>MKTDDTVNLVLDITVVVVVAVNLDQSHFRTDSRGGFGKCSWWLLFHSFLVFRGELQGMCNQGSEGLEETGMEIKKTEFLMVTNVFKEEQKPCHYVTILSGQCWQI</sequence>
<organism evidence="1 2">
    <name type="scientific">Senna tora</name>
    <dbReference type="NCBI Taxonomy" id="362788"/>
    <lineage>
        <taxon>Eukaryota</taxon>
        <taxon>Viridiplantae</taxon>
        <taxon>Streptophyta</taxon>
        <taxon>Embryophyta</taxon>
        <taxon>Tracheophyta</taxon>
        <taxon>Spermatophyta</taxon>
        <taxon>Magnoliopsida</taxon>
        <taxon>eudicotyledons</taxon>
        <taxon>Gunneridae</taxon>
        <taxon>Pentapetalae</taxon>
        <taxon>rosids</taxon>
        <taxon>fabids</taxon>
        <taxon>Fabales</taxon>
        <taxon>Fabaceae</taxon>
        <taxon>Caesalpinioideae</taxon>
        <taxon>Cassia clade</taxon>
        <taxon>Senna</taxon>
    </lineage>
</organism>
<evidence type="ECO:0000313" key="1">
    <source>
        <dbReference type="EMBL" id="KAF7812640.1"/>
    </source>
</evidence>
<dbReference type="Proteomes" id="UP000634136">
    <property type="component" value="Unassembled WGS sequence"/>
</dbReference>
<accession>A0A834T0W8</accession>
<gene>
    <name evidence="1" type="ORF">G2W53_033616</name>
</gene>
<proteinExistence type="predicted"/>